<gene>
    <name evidence="9" type="ORF">H696_04764</name>
</gene>
<evidence type="ECO:0000256" key="3">
    <source>
        <dbReference type="ARBA" id="ARBA00006743"/>
    </source>
</evidence>
<evidence type="ECO:0000256" key="2">
    <source>
        <dbReference type="ARBA" id="ARBA00004777"/>
    </source>
</evidence>
<dbReference type="GO" id="GO:0071949">
    <property type="term" value="F:FAD binding"/>
    <property type="evidence" value="ECO:0007669"/>
    <property type="project" value="TreeGrafter"/>
</dbReference>
<evidence type="ECO:0000256" key="4">
    <source>
        <dbReference type="ARBA" id="ARBA00022630"/>
    </source>
</evidence>
<proteinExistence type="inferred from homology"/>
<keyword evidence="5" id="KW-0274">FAD</keyword>
<keyword evidence="4" id="KW-0285">Flavoprotein</keyword>
<dbReference type="Proteomes" id="UP000030693">
    <property type="component" value="Unassembled WGS sequence"/>
</dbReference>
<evidence type="ECO:0000256" key="5">
    <source>
        <dbReference type="ARBA" id="ARBA00022827"/>
    </source>
</evidence>
<feature type="region of interest" description="Disordered" evidence="8">
    <location>
        <begin position="291"/>
        <end position="310"/>
    </location>
</feature>
<comment type="cofactor">
    <cofactor evidence="1">
        <name>FAD</name>
        <dbReference type="ChEBI" id="CHEBI:57692"/>
    </cofactor>
</comment>
<comment type="similarity">
    <text evidence="3">Belongs to the methylenetetrahydrofolate reductase family.</text>
</comment>
<evidence type="ECO:0000313" key="9">
    <source>
        <dbReference type="EMBL" id="KCV68470.1"/>
    </source>
</evidence>
<accession>A0A058Z2L4</accession>
<protein>
    <submittedName>
        <fullName evidence="9">Methylenetetrahydrofolate reductase</fullName>
    </submittedName>
</protein>
<dbReference type="AlphaFoldDB" id="A0A058Z2L4"/>
<sequence>MPPSSVECEGLPQGGPPRGRGDQGKINLLNRFERMKALGPSFIDITWGAGGSTSATTLELTLAAQKEIGLNTCMHLTCTNMDREQIDHALETCHANGVQNILALRGDPPQGQERWVATDCNFSYGSDLVKYIRQKYGDHFCIAVAGYPEGHQDNECKESDLQHLKSKVDAGADFIVTQLFYDVEEYLRFVARCRAIGITCPILPGIMPIYTHAGWTRMTTMCKVAVPPAMAARMEELKDSPEEVLAYGEDFIVQMMTQLQEAGVKQFHIYTLNQDALVTRILRRLDLLQEESPKSASLPSTAPTSPSNSP</sequence>
<dbReference type="STRING" id="691883.A0A058Z2L4"/>
<dbReference type="GO" id="GO:0004489">
    <property type="term" value="F:methylenetetrahydrofolate reductase [NAD(P)H] activity"/>
    <property type="evidence" value="ECO:0007669"/>
    <property type="project" value="InterPro"/>
</dbReference>
<dbReference type="GeneID" id="20529489"/>
<dbReference type="RefSeq" id="XP_009496902.1">
    <property type="nucleotide sequence ID" value="XM_009498627.1"/>
</dbReference>
<dbReference type="InterPro" id="IPR003171">
    <property type="entry name" value="Mehydrof_redctse-like"/>
</dbReference>
<dbReference type="Gene3D" id="3.20.20.220">
    <property type="match status" value="1"/>
</dbReference>
<evidence type="ECO:0000313" key="10">
    <source>
        <dbReference type="Proteomes" id="UP000030693"/>
    </source>
</evidence>
<reference evidence="9" key="1">
    <citation type="submission" date="2013-04" db="EMBL/GenBank/DDBJ databases">
        <title>The Genome Sequence of Fonticula alba ATCC 38817.</title>
        <authorList>
            <consortium name="The Broad Institute Genomics Platform"/>
            <person name="Russ C."/>
            <person name="Cuomo C."/>
            <person name="Burger G."/>
            <person name="Gray M.W."/>
            <person name="Holland P.W.H."/>
            <person name="King N."/>
            <person name="Lang F.B.F."/>
            <person name="Roger A.J."/>
            <person name="Ruiz-Trillo I."/>
            <person name="Brown M."/>
            <person name="Walker B."/>
            <person name="Young S."/>
            <person name="Zeng Q."/>
            <person name="Gargeya S."/>
            <person name="Fitzgerald M."/>
            <person name="Haas B."/>
            <person name="Abouelleil A."/>
            <person name="Allen A.W."/>
            <person name="Alvarado L."/>
            <person name="Arachchi H.M."/>
            <person name="Berlin A.M."/>
            <person name="Chapman S.B."/>
            <person name="Gainer-Dewar J."/>
            <person name="Goldberg J."/>
            <person name="Griggs A."/>
            <person name="Gujja S."/>
            <person name="Hansen M."/>
            <person name="Howarth C."/>
            <person name="Imamovic A."/>
            <person name="Ireland A."/>
            <person name="Larimer J."/>
            <person name="McCowan C."/>
            <person name="Murphy C."/>
            <person name="Pearson M."/>
            <person name="Poon T.W."/>
            <person name="Priest M."/>
            <person name="Roberts A."/>
            <person name="Saif S."/>
            <person name="Shea T."/>
            <person name="Sisk P."/>
            <person name="Sykes S."/>
            <person name="Wortman J."/>
            <person name="Nusbaum C."/>
            <person name="Birren B."/>
        </authorList>
    </citation>
    <scope>NUCLEOTIDE SEQUENCE [LARGE SCALE GENOMIC DNA]</scope>
    <source>
        <strain evidence="9">ATCC 38817</strain>
    </source>
</reference>
<dbReference type="eggNOG" id="KOG0564">
    <property type="taxonomic scope" value="Eukaryota"/>
</dbReference>
<organism evidence="9">
    <name type="scientific">Fonticula alba</name>
    <name type="common">Slime mold</name>
    <dbReference type="NCBI Taxonomy" id="691883"/>
    <lineage>
        <taxon>Eukaryota</taxon>
        <taxon>Rotosphaerida</taxon>
        <taxon>Fonticulaceae</taxon>
        <taxon>Fonticula</taxon>
    </lineage>
</organism>
<dbReference type="GO" id="GO:0005829">
    <property type="term" value="C:cytosol"/>
    <property type="evidence" value="ECO:0007669"/>
    <property type="project" value="TreeGrafter"/>
</dbReference>
<evidence type="ECO:0000256" key="1">
    <source>
        <dbReference type="ARBA" id="ARBA00001974"/>
    </source>
</evidence>
<feature type="compositionally biased region" description="Low complexity" evidence="8">
    <location>
        <begin position="294"/>
        <end position="310"/>
    </location>
</feature>
<dbReference type="GO" id="GO:0035999">
    <property type="term" value="P:tetrahydrofolate interconversion"/>
    <property type="evidence" value="ECO:0007669"/>
    <property type="project" value="UniProtKB-UniPathway"/>
</dbReference>
<dbReference type="UniPathway" id="UPA00193"/>
<dbReference type="Pfam" id="PF02219">
    <property type="entry name" value="MTHFR"/>
    <property type="match status" value="1"/>
</dbReference>
<dbReference type="PANTHER" id="PTHR45754">
    <property type="entry name" value="METHYLENETETRAHYDROFOLATE REDUCTASE"/>
    <property type="match status" value="1"/>
</dbReference>
<evidence type="ECO:0000256" key="6">
    <source>
        <dbReference type="ARBA" id="ARBA00022857"/>
    </source>
</evidence>
<dbReference type="CDD" id="cd00537">
    <property type="entry name" value="MTHFR"/>
    <property type="match status" value="1"/>
</dbReference>
<dbReference type="PANTHER" id="PTHR45754:SF3">
    <property type="entry name" value="METHYLENETETRAHYDROFOLATE REDUCTASE (NADPH)"/>
    <property type="match status" value="1"/>
</dbReference>
<dbReference type="SUPFAM" id="SSF51730">
    <property type="entry name" value="FAD-linked oxidoreductase"/>
    <property type="match status" value="1"/>
</dbReference>
<comment type="pathway">
    <text evidence="2">One-carbon metabolism; tetrahydrofolate interconversion.</text>
</comment>
<dbReference type="EMBL" id="KB932208">
    <property type="protein sequence ID" value="KCV68470.1"/>
    <property type="molecule type" value="Genomic_DNA"/>
</dbReference>
<dbReference type="FunFam" id="3.20.20.220:FF:000002">
    <property type="entry name" value="Methylenetetrahydrofolate reductase"/>
    <property type="match status" value="1"/>
</dbReference>
<evidence type="ECO:0000256" key="8">
    <source>
        <dbReference type="SAM" id="MobiDB-lite"/>
    </source>
</evidence>
<dbReference type="GO" id="GO:0009086">
    <property type="term" value="P:methionine biosynthetic process"/>
    <property type="evidence" value="ECO:0007669"/>
    <property type="project" value="TreeGrafter"/>
</dbReference>
<evidence type="ECO:0000256" key="7">
    <source>
        <dbReference type="ARBA" id="ARBA00023002"/>
    </source>
</evidence>
<dbReference type="OMA" id="EMHPQAR"/>
<keyword evidence="6" id="KW-0521">NADP</keyword>
<feature type="region of interest" description="Disordered" evidence="8">
    <location>
        <begin position="1"/>
        <end position="23"/>
    </location>
</feature>
<name>A0A058Z2L4_FONAL</name>
<dbReference type="InterPro" id="IPR029041">
    <property type="entry name" value="FAD-linked_oxidoreductase-like"/>
</dbReference>
<keyword evidence="10" id="KW-1185">Reference proteome</keyword>
<dbReference type="NCBIfam" id="TIGR00677">
    <property type="entry name" value="fadh2_euk"/>
    <property type="match status" value="1"/>
</dbReference>
<dbReference type="OrthoDB" id="16284at2759"/>
<keyword evidence="7" id="KW-0560">Oxidoreductase</keyword>
<dbReference type="InterPro" id="IPR004621">
    <property type="entry name" value="Fadh2_euk"/>
</dbReference>